<keyword evidence="4" id="KW-1185">Reference proteome</keyword>
<name>A0AAX4HMW5_9BACT</name>
<evidence type="ECO:0000313" key="3">
    <source>
        <dbReference type="EMBL" id="WPU64619.1"/>
    </source>
</evidence>
<dbReference type="Proteomes" id="UP001324634">
    <property type="component" value="Chromosome"/>
</dbReference>
<evidence type="ECO:0000256" key="2">
    <source>
        <dbReference type="ARBA" id="ARBA00022833"/>
    </source>
</evidence>
<dbReference type="PANTHER" id="PTHR36150">
    <property type="entry name" value="DNA GYRASE INHIBITOR YACG"/>
    <property type="match status" value="1"/>
</dbReference>
<organism evidence="3 4">
    <name type="scientific">Peredibacter starrii</name>
    <dbReference type="NCBI Taxonomy" id="28202"/>
    <lineage>
        <taxon>Bacteria</taxon>
        <taxon>Pseudomonadati</taxon>
        <taxon>Bdellovibrionota</taxon>
        <taxon>Bacteriovoracia</taxon>
        <taxon>Bacteriovoracales</taxon>
        <taxon>Bacteriovoracaceae</taxon>
        <taxon>Peredibacter</taxon>
    </lineage>
</organism>
<dbReference type="InterPro" id="IPR013088">
    <property type="entry name" value="Znf_NHR/GATA"/>
</dbReference>
<dbReference type="AlphaFoldDB" id="A0AAX4HMW5"/>
<dbReference type="HAMAP" id="MF_00649">
    <property type="entry name" value="DNA_gyrase_inhibitor_YacG"/>
    <property type="match status" value="1"/>
</dbReference>
<evidence type="ECO:0000313" key="4">
    <source>
        <dbReference type="Proteomes" id="UP001324634"/>
    </source>
</evidence>
<protein>
    <submittedName>
        <fullName evidence="3">DNA gyrase inhibitor YacG</fullName>
    </submittedName>
</protein>
<dbReference type="Gene3D" id="3.30.50.10">
    <property type="entry name" value="Erythroid Transcription Factor GATA-1, subunit A"/>
    <property type="match status" value="1"/>
</dbReference>
<dbReference type="Pfam" id="PF03884">
    <property type="entry name" value="YacG"/>
    <property type="match status" value="1"/>
</dbReference>
<dbReference type="PANTHER" id="PTHR36150:SF1">
    <property type="entry name" value="DNA GYRASE INHIBITOR YACG"/>
    <property type="match status" value="1"/>
</dbReference>
<reference evidence="3 4" key="1">
    <citation type="submission" date="2023-11" db="EMBL/GenBank/DDBJ databases">
        <title>Peredibacter starrii A3.12.</title>
        <authorList>
            <person name="Mitchell R.J."/>
        </authorList>
    </citation>
    <scope>NUCLEOTIDE SEQUENCE [LARGE SCALE GENOMIC DNA]</scope>
    <source>
        <strain evidence="3 4">A3.12</strain>
    </source>
</reference>
<dbReference type="RefSeq" id="WP_321393737.1">
    <property type="nucleotide sequence ID" value="NZ_CP139487.1"/>
</dbReference>
<dbReference type="GO" id="GO:0006355">
    <property type="term" value="P:regulation of DNA-templated transcription"/>
    <property type="evidence" value="ECO:0007669"/>
    <property type="project" value="InterPro"/>
</dbReference>
<dbReference type="KEGG" id="psti:SOO65_18150"/>
<keyword evidence="1" id="KW-0479">Metal-binding</keyword>
<dbReference type="SUPFAM" id="SSF57716">
    <property type="entry name" value="Glucocorticoid receptor-like (DNA-binding domain)"/>
    <property type="match status" value="1"/>
</dbReference>
<proteinExistence type="inferred from homology"/>
<gene>
    <name evidence="3" type="ORF">SOO65_18150</name>
</gene>
<dbReference type="EMBL" id="CP139487">
    <property type="protein sequence ID" value="WPU64619.1"/>
    <property type="molecule type" value="Genomic_DNA"/>
</dbReference>
<accession>A0AAX4HMW5</accession>
<evidence type="ECO:0000256" key="1">
    <source>
        <dbReference type="ARBA" id="ARBA00022723"/>
    </source>
</evidence>
<keyword evidence="2" id="KW-0862">Zinc</keyword>
<sequence length="75" mass="8973">MKQLAVTCPNCKKKFNYYSSEFRPFCSEKCRLIDLGQWLTESYTVPVEKLTEEEIQTLEELVHEKNAEEEKKHHH</sequence>
<dbReference type="GO" id="GO:0008270">
    <property type="term" value="F:zinc ion binding"/>
    <property type="evidence" value="ECO:0007669"/>
    <property type="project" value="InterPro"/>
</dbReference>
<dbReference type="InterPro" id="IPR005584">
    <property type="entry name" value="DNA_gyrase_inhibitor_YacG"/>
</dbReference>